<accession>A0A251RM47</accession>
<dbReference type="AlphaFoldDB" id="A0A251RM47"/>
<comment type="similarity">
    <text evidence="1">Belongs to the GEM family.</text>
</comment>
<dbReference type="InterPro" id="IPR037848">
    <property type="entry name" value="GEM-like"/>
</dbReference>
<feature type="domain" description="GRAM" evidence="2">
    <location>
        <begin position="889"/>
        <end position="967"/>
    </location>
</feature>
<reference evidence="4" key="1">
    <citation type="journal article" date="2017" name="Nature">
        <title>The sunflower genome provides insights into oil metabolism, flowering and Asterid evolution.</title>
        <authorList>
            <person name="Badouin H."/>
            <person name="Gouzy J."/>
            <person name="Grassa C.J."/>
            <person name="Murat F."/>
            <person name="Staton S.E."/>
            <person name="Cottret L."/>
            <person name="Lelandais-Briere C."/>
            <person name="Owens G.L."/>
            <person name="Carrere S."/>
            <person name="Mayjonade B."/>
            <person name="Legrand L."/>
            <person name="Gill N."/>
            <person name="Kane N.C."/>
            <person name="Bowers J.E."/>
            <person name="Hubner S."/>
            <person name="Bellec A."/>
            <person name="Berard A."/>
            <person name="Berges H."/>
            <person name="Blanchet N."/>
            <person name="Boniface M.C."/>
            <person name="Brunel D."/>
            <person name="Catrice O."/>
            <person name="Chaidir N."/>
            <person name="Claudel C."/>
            <person name="Donnadieu C."/>
            <person name="Faraut T."/>
            <person name="Fievet G."/>
            <person name="Helmstetter N."/>
            <person name="King M."/>
            <person name="Knapp S.J."/>
            <person name="Lai Z."/>
            <person name="Le Paslier M.C."/>
            <person name="Lippi Y."/>
            <person name="Lorenzon L."/>
            <person name="Mandel J.R."/>
            <person name="Marage G."/>
            <person name="Marchand G."/>
            <person name="Marquand E."/>
            <person name="Bret-Mestries E."/>
            <person name="Morien E."/>
            <person name="Nambeesan S."/>
            <person name="Nguyen T."/>
            <person name="Pegot-Espagnet P."/>
            <person name="Pouilly N."/>
            <person name="Raftis F."/>
            <person name="Sallet E."/>
            <person name="Schiex T."/>
            <person name="Thomas J."/>
            <person name="Vandecasteele C."/>
            <person name="Vares D."/>
            <person name="Vear F."/>
            <person name="Vautrin S."/>
            <person name="Crespi M."/>
            <person name="Mangin B."/>
            <person name="Burke J.M."/>
            <person name="Salse J."/>
            <person name="Munos S."/>
            <person name="Vincourt P."/>
            <person name="Rieseberg L.H."/>
            <person name="Langlade N.B."/>
        </authorList>
    </citation>
    <scope>NUCLEOTIDE SEQUENCE [LARGE SCALE GENOMIC DNA]</scope>
    <source>
        <strain evidence="4">cv. SF193</strain>
    </source>
</reference>
<feature type="domain" description="GRAM" evidence="2">
    <location>
        <begin position="300"/>
        <end position="378"/>
    </location>
</feature>
<dbReference type="Pfam" id="PF02893">
    <property type="entry name" value="GRAM"/>
    <property type="match status" value="4"/>
</dbReference>
<name>A0A251RM47_HELAN</name>
<dbReference type="SMART" id="SM00568">
    <property type="entry name" value="GRAM"/>
    <property type="match status" value="4"/>
</dbReference>
<dbReference type="InterPro" id="IPR011993">
    <property type="entry name" value="PH-like_dom_sf"/>
</dbReference>
<sequence length="1048" mass="118712">MDNRLPEVAMCIPTISTRGLLLSIPHQPHYPLLTSSKINGAERESSAVSKKYAGFGPKLIEIIKHKLTYGSKILPLGRGGKIFEKSFSVRDGERLLHASRCYIYTTAGAISGILFISTERVGFCSDRSLKTYSTAGKLLKFQYKVSVPLKKIDGVGESTDLKRRSNKYMELVTVDDFNFWFLGFPNYKKTVECLRQTISHDCLTQLDHNYWRPNMDNRFSSTVMGAPIVSRGLIFSKAYQPIYTLPNSSKLNTTERKDTLAVSTKNHGNRSLGLGPKLIEIVKHRLSYGAKILPLGREGRIFRKSFSTTDCENLLHTSRCSIYTTAGAIRGILFISNERVGFCSDRSLKTYSAAGEMLKFQYKVSIPLEKIKGAEESMNIKMPSNKYVELVTVDGFSFWFLDFPNSKRTLRSLRQAINHIKRVPYLQRNQTTTIRHHNMDNRLPEVAMCIPTISTRGLLLSKPHQPHYPLLTSSKINGAERESSVVSKNHAGFGPKLIEIIKHKLTYGSKILPLGRGGKIFEKSFSVRDGERLLHASRCYIYTTAGAISGILFISTERVGFCSDRSLKTYSTTGKLLKFQYKVSVPLKKIDGVGESTDLKRRSNKYMELVTVDDFNFWFLGFPNYKKTVECLRQTISHDCLSDYDRSLKTYSAAGEMLKFQYKVSIPLEKIKGAEESMNIKMPSNKYVELVSVPLKKIDGVGESTDLKRRSNKYMELVTVDDFNFWFLGFPNYKKTNYGVLKFGFQFFNLYSSWCHLTAYEGVRLSDLGNFLYSKSGSCMYFFKVRESYGQWGIVDHNYWRPNMDNRFSSTVMGAPIVSRGLIFSKAYQPIYTLPNSSKLNTTERKDTLAVSTKNHGNRSLGLGPKLIEIVKHRLSYGAKILPLGREGRIFRKSFSTTDCENLLHTSRCSIYTTAGAIRGILFISNERVGFCSDRSLKTYSAAGEMLKFQYKVSIPLEKIKGAEESMNIKMPSNKYVELVTVDGFSFWFLDFPNSKRTLRSLRQAINQCHLTAYEGVRLSDPGIFFCVANQIHVCISLMSMSLMDSGG</sequence>
<keyword evidence="4" id="KW-1185">Reference proteome</keyword>
<evidence type="ECO:0000313" key="4">
    <source>
        <dbReference type="Proteomes" id="UP000215914"/>
    </source>
</evidence>
<dbReference type="PANTHER" id="PTHR31969">
    <property type="entry name" value="GEM-LIKE PROTEIN 2"/>
    <property type="match status" value="1"/>
</dbReference>
<dbReference type="Proteomes" id="UP000215914">
    <property type="component" value="Chromosome 17"/>
</dbReference>
<dbReference type="InterPro" id="IPR004182">
    <property type="entry name" value="GRAM"/>
</dbReference>
<proteinExistence type="inferred from homology"/>
<dbReference type="EMBL" id="CM007906">
    <property type="protein sequence ID" value="OTF85538.1"/>
    <property type="molecule type" value="Genomic_DNA"/>
</dbReference>
<feature type="domain" description="GRAM" evidence="2">
    <location>
        <begin position="81"/>
        <end position="159"/>
    </location>
</feature>
<organism evidence="3 4">
    <name type="scientific">Helianthus annuus</name>
    <name type="common">Common sunflower</name>
    <dbReference type="NCBI Taxonomy" id="4232"/>
    <lineage>
        <taxon>Eukaryota</taxon>
        <taxon>Viridiplantae</taxon>
        <taxon>Streptophyta</taxon>
        <taxon>Embryophyta</taxon>
        <taxon>Tracheophyta</taxon>
        <taxon>Spermatophyta</taxon>
        <taxon>Magnoliopsida</taxon>
        <taxon>eudicotyledons</taxon>
        <taxon>Gunneridae</taxon>
        <taxon>Pentapetalae</taxon>
        <taxon>asterids</taxon>
        <taxon>campanulids</taxon>
        <taxon>Asterales</taxon>
        <taxon>Asteraceae</taxon>
        <taxon>Asteroideae</taxon>
        <taxon>Heliantheae alliance</taxon>
        <taxon>Heliantheae</taxon>
        <taxon>Helianthus</taxon>
    </lineage>
</organism>
<dbReference type="InParanoid" id="A0A251RM47"/>
<protein>
    <submittedName>
        <fullName evidence="3">Putative GRAM domain-containing protein</fullName>
    </submittedName>
</protein>
<evidence type="ECO:0000259" key="2">
    <source>
        <dbReference type="SMART" id="SM00568"/>
    </source>
</evidence>
<evidence type="ECO:0000256" key="1">
    <source>
        <dbReference type="ARBA" id="ARBA00009414"/>
    </source>
</evidence>
<feature type="domain" description="GRAM" evidence="2">
    <location>
        <begin position="519"/>
        <end position="597"/>
    </location>
</feature>
<evidence type="ECO:0000313" key="3">
    <source>
        <dbReference type="EMBL" id="OTF85538.1"/>
    </source>
</evidence>
<gene>
    <name evidence="3" type="ORF">HannXRQ_Chr17g0541011</name>
</gene>
<dbReference type="Gene3D" id="2.30.29.30">
    <property type="entry name" value="Pleckstrin-homology domain (PH domain)/Phosphotyrosine-binding domain (PTB)"/>
    <property type="match status" value="4"/>
</dbReference>